<feature type="region of interest" description="Disordered" evidence="5">
    <location>
        <begin position="1"/>
        <end position="24"/>
    </location>
</feature>
<dbReference type="Gene3D" id="2.30.30.40">
    <property type="entry name" value="SH3 Domains"/>
    <property type="match status" value="1"/>
</dbReference>
<dbReference type="PANTHER" id="PTHR30417">
    <property type="entry name" value="N-ACETYLMURAMOYL-L-ALANINE AMIDASE AMID"/>
    <property type="match status" value="1"/>
</dbReference>
<evidence type="ECO:0000256" key="2">
    <source>
        <dbReference type="ARBA" id="ARBA00011901"/>
    </source>
</evidence>
<comment type="catalytic activity">
    <reaction evidence="1">
        <text>Hydrolyzes the link between N-acetylmuramoyl residues and L-amino acid residues in certain cell-wall glycopeptides.</text>
        <dbReference type="EC" id="3.5.1.28"/>
    </reaction>
</comment>
<dbReference type="SMART" id="SM00644">
    <property type="entry name" value="Ami_2"/>
    <property type="match status" value="1"/>
</dbReference>
<evidence type="ECO:0000256" key="5">
    <source>
        <dbReference type="SAM" id="MobiDB-lite"/>
    </source>
</evidence>
<dbReference type="PROSITE" id="PS51781">
    <property type="entry name" value="SH3B"/>
    <property type="match status" value="1"/>
</dbReference>
<keyword evidence="8" id="KW-1185">Reference proteome</keyword>
<evidence type="ECO:0000256" key="3">
    <source>
        <dbReference type="ARBA" id="ARBA00022801"/>
    </source>
</evidence>
<keyword evidence="3 7" id="KW-0378">Hydrolase</keyword>
<feature type="domain" description="SH3b" evidence="6">
    <location>
        <begin position="213"/>
        <end position="275"/>
    </location>
</feature>
<dbReference type="InterPro" id="IPR036505">
    <property type="entry name" value="Amidase/PGRP_sf"/>
</dbReference>
<dbReference type="RefSeq" id="WP_265789739.1">
    <property type="nucleotide sequence ID" value="NZ_BAABRS010000002.1"/>
</dbReference>
<proteinExistence type="predicted"/>
<dbReference type="EC" id="3.5.1.28" evidence="2"/>
<gene>
    <name evidence="7" type="ORF">LQ318_09880</name>
</gene>
<dbReference type="SUPFAM" id="SSF55846">
    <property type="entry name" value="N-acetylmuramoyl-L-alanine amidase-like"/>
    <property type="match status" value="1"/>
</dbReference>
<dbReference type="EMBL" id="JAJNDC010000002">
    <property type="protein sequence ID" value="MCW9713214.1"/>
    <property type="molecule type" value="Genomic_DNA"/>
</dbReference>
<evidence type="ECO:0000313" key="8">
    <source>
        <dbReference type="Proteomes" id="UP001207337"/>
    </source>
</evidence>
<dbReference type="Pfam" id="PF01510">
    <property type="entry name" value="Amidase_2"/>
    <property type="match status" value="1"/>
</dbReference>
<evidence type="ECO:0000313" key="7">
    <source>
        <dbReference type="EMBL" id="MCW9713214.1"/>
    </source>
</evidence>
<dbReference type="Proteomes" id="UP001207337">
    <property type="component" value="Unassembled WGS sequence"/>
</dbReference>
<dbReference type="SMART" id="SM00287">
    <property type="entry name" value="SH3b"/>
    <property type="match status" value="1"/>
</dbReference>
<dbReference type="InterPro" id="IPR051206">
    <property type="entry name" value="NAMLAA_amidase_2"/>
</dbReference>
<dbReference type="Pfam" id="PF08239">
    <property type="entry name" value="SH3_3"/>
    <property type="match status" value="1"/>
</dbReference>
<dbReference type="GO" id="GO:0008745">
    <property type="term" value="F:N-acetylmuramoyl-L-alanine amidase activity"/>
    <property type="evidence" value="ECO:0007669"/>
    <property type="project" value="UniProtKB-EC"/>
</dbReference>
<name>A0ABT3PZE1_9BACT</name>
<dbReference type="Gene3D" id="3.40.80.10">
    <property type="entry name" value="Peptidoglycan recognition protein-like"/>
    <property type="match status" value="1"/>
</dbReference>
<sequence length="275" mass="30858">MKTQNGKLDEETADFVESPNHSGKFSKDLPDTIVIHYTAGSSGESSIRTLTNPNVRASAHLVISRDGSITQLVSFDTIAWHAGKSAWGDRQGLNKYSIGIELDNAGRLTKSGDQYISWFGRAYPEDQTIEAVHRNEEDPSFWHRFTEEQITKTYEICELLINAYDIKTILGHEEISPGRKIDPGPAFPLDKMRDKLLHADRSEQEEEETEGFDNPGVVTASLLNIRSGPSAENQKISNPLQKGTPVNIVDESNRWYQVEVKLKGWVAKSFIKKNI</sequence>
<dbReference type="InterPro" id="IPR002502">
    <property type="entry name" value="Amidase_domain"/>
</dbReference>
<keyword evidence="4" id="KW-0961">Cell wall biogenesis/degradation</keyword>
<reference evidence="7 8" key="1">
    <citation type="submission" date="2021-11" db="EMBL/GenBank/DDBJ databases">
        <title>Aliifidinibius sp. nov., a new bacterium isolated from saline soil.</title>
        <authorList>
            <person name="Galisteo C."/>
            <person name="De La Haba R."/>
            <person name="Sanchez-Porro C."/>
            <person name="Ventosa A."/>
        </authorList>
    </citation>
    <scope>NUCLEOTIDE SEQUENCE [LARGE SCALE GENOMIC DNA]</scope>
    <source>
        <strain evidence="7 8">KACC 190600</strain>
    </source>
</reference>
<evidence type="ECO:0000256" key="4">
    <source>
        <dbReference type="ARBA" id="ARBA00023316"/>
    </source>
</evidence>
<protein>
    <recommendedName>
        <fullName evidence="2">N-acetylmuramoyl-L-alanine amidase</fullName>
        <ecNumber evidence="2">3.5.1.28</ecNumber>
    </recommendedName>
</protein>
<evidence type="ECO:0000259" key="6">
    <source>
        <dbReference type="PROSITE" id="PS51781"/>
    </source>
</evidence>
<organism evidence="7 8">
    <name type="scientific">Fodinibius salicampi</name>
    <dbReference type="NCBI Taxonomy" id="1920655"/>
    <lineage>
        <taxon>Bacteria</taxon>
        <taxon>Pseudomonadati</taxon>
        <taxon>Balneolota</taxon>
        <taxon>Balneolia</taxon>
        <taxon>Balneolales</taxon>
        <taxon>Balneolaceae</taxon>
        <taxon>Fodinibius</taxon>
    </lineage>
</organism>
<dbReference type="PANTHER" id="PTHR30417:SF1">
    <property type="entry name" value="N-ACETYLMURAMOYL-L-ALANINE AMIDASE AMID"/>
    <property type="match status" value="1"/>
</dbReference>
<evidence type="ECO:0000256" key="1">
    <source>
        <dbReference type="ARBA" id="ARBA00001561"/>
    </source>
</evidence>
<comment type="caution">
    <text evidence="7">The sequence shown here is derived from an EMBL/GenBank/DDBJ whole genome shotgun (WGS) entry which is preliminary data.</text>
</comment>
<accession>A0ABT3PZE1</accession>
<dbReference type="InterPro" id="IPR003646">
    <property type="entry name" value="SH3-like_bac-type"/>
</dbReference>
<dbReference type="CDD" id="cd06583">
    <property type="entry name" value="PGRP"/>
    <property type="match status" value="1"/>
</dbReference>